<dbReference type="FunFam" id="1.20.910.10:FF:000001">
    <property type="entry name" value="Heme oxygenase 1"/>
    <property type="match status" value="1"/>
</dbReference>
<dbReference type="GO" id="GO:0004392">
    <property type="term" value="F:heme oxygenase (decyclizing) activity"/>
    <property type="evidence" value="ECO:0007669"/>
    <property type="project" value="UniProtKB-EC"/>
</dbReference>
<protein>
    <recommendedName>
        <fullName evidence="3">heme oxygenase (biliverdin-producing)</fullName>
        <ecNumber evidence="3">1.14.14.18</ecNumber>
    </recommendedName>
</protein>
<evidence type="ECO:0000256" key="9">
    <source>
        <dbReference type="SAM" id="Phobius"/>
    </source>
</evidence>
<evidence type="ECO:0000256" key="7">
    <source>
        <dbReference type="ARBA" id="ARBA00023002"/>
    </source>
</evidence>
<dbReference type="Gene3D" id="1.20.910.10">
    <property type="entry name" value="Heme oxygenase-like"/>
    <property type="match status" value="1"/>
</dbReference>
<reference evidence="10" key="2">
    <citation type="submission" date="2025-09" db="UniProtKB">
        <authorList>
            <consortium name="Ensembl"/>
        </authorList>
    </citation>
    <scope>IDENTIFICATION</scope>
</reference>
<name>A0A8B9V165_9AVES</name>
<dbReference type="InterPro" id="IPR016084">
    <property type="entry name" value="Haem_Oase-like_multi-hlx"/>
</dbReference>
<evidence type="ECO:0000256" key="2">
    <source>
        <dbReference type="ARBA" id="ARBA00006134"/>
    </source>
</evidence>
<keyword evidence="9" id="KW-0812">Transmembrane</keyword>
<keyword evidence="9" id="KW-1133">Transmembrane helix</keyword>
<evidence type="ECO:0000256" key="6">
    <source>
        <dbReference type="ARBA" id="ARBA00022824"/>
    </source>
</evidence>
<keyword evidence="9" id="KW-0472">Membrane</keyword>
<dbReference type="InterPro" id="IPR002051">
    <property type="entry name" value="Haem_Oase"/>
</dbReference>
<evidence type="ECO:0000256" key="1">
    <source>
        <dbReference type="ARBA" id="ARBA00004240"/>
    </source>
</evidence>
<organism evidence="10 11">
    <name type="scientific">Anas zonorhyncha</name>
    <name type="common">Eastern spot-billed duck</name>
    <dbReference type="NCBI Taxonomy" id="75864"/>
    <lineage>
        <taxon>Eukaryota</taxon>
        <taxon>Metazoa</taxon>
        <taxon>Chordata</taxon>
        <taxon>Craniata</taxon>
        <taxon>Vertebrata</taxon>
        <taxon>Euteleostomi</taxon>
        <taxon>Archelosauria</taxon>
        <taxon>Archosauria</taxon>
        <taxon>Dinosauria</taxon>
        <taxon>Saurischia</taxon>
        <taxon>Theropoda</taxon>
        <taxon>Coelurosauria</taxon>
        <taxon>Aves</taxon>
        <taxon>Neognathae</taxon>
        <taxon>Galloanserae</taxon>
        <taxon>Anseriformes</taxon>
        <taxon>Anatidae</taxon>
        <taxon>Anatinae</taxon>
        <taxon>Anas</taxon>
    </lineage>
</organism>
<reference evidence="10" key="1">
    <citation type="submission" date="2025-08" db="UniProtKB">
        <authorList>
            <consortium name="Ensembl"/>
        </authorList>
    </citation>
    <scope>IDENTIFICATION</scope>
</reference>
<dbReference type="Ensembl" id="ENSAZOT00000017466.1">
    <property type="protein sequence ID" value="ENSAZOP00000016237.1"/>
    <property type="gene ID" value="ENSAZOG00000010521.1"/>
</dbReference>
<dbReference type="GO" id="GO:0020037">
    <property type="term" value="F:heme binding"/>
    <property type="evidence" value="ECO:0007669"/>
    <property type="project" value="TreeGrafter"/>
</dbReference>
<evidence type="ECO:0000256" key="5">
    <source>
        <dbReference type="ARBA" id="ARBA00022723"/>
    </source>
</evidence>
<dbReference type="SUPFAM" id="SSF48613">
    <property type="entry name" value="Heme oxygenase-like"/>
    <property type="match status" value="1"/>
</dbReference>
<keyword evidence="11" id="KW-1185">Reference proteome</keyword>
<dbReference type="GO" id="GO:0046872">
    <property type="term" value="F:metal ion binding"/>
    <property type="evidence" value="ECO:0007669"/>
    <property type="project" value="UniProtKB-KW"/>
</dbReference>
<dbReference type="PRINTS" id="PR00088">
    <property type="entry name" value="HAEMOXYGNASE"/>
</dbReference>
<dbReference type="GO" id="GO:0006788">
    <property type="term" value="P:heme oxidation"/>
    <property type="evidence" value="ECO:0007669"/>
    <property type="project" value="InterPro"/>
</dbReference>
<dbReference type="PANTHER" id="PTHR10720:SF1">
    <property type="entry name" value="HEME OXYGENASE 1"/>
    <property type="match status" value="1"/>
</dbReference>
<dbReference type="GO" id="GO:0006979">
    <property type="term" value="P:response to oxidative stress"/>
    <property type="evidence" value="ECO:0007669"/>
    <property type="project" value="TreeGrafter"/>
</dbReference>
<evidence type="ECO:0000313" key="11">
    <source>
        <dbReference type="Proteomes" id="UP000694549"/>
    </source>
</evidence>
<keyword evidence="5" id="KW-0479">Metal-binding</keyword>
<dbReference type="GO" id="GO:0042167">
    <property type="term" value="P:heme catabolic process"/>
    <property type="evidence" value="ECO:0007669"/>
    <property type="project" value="TreeGrafter"/>
</dbReference>
<dbReference type="CDD" id="cd19165">
    <property type="entry name" value="HemeO"/>
    <property type="match status" value="1"/>
</dbReference>
<keyword evidence="4" id="KW-0349">Heme</keyword>
<comment type="similarity">
    <text evidence="2">Belongs to the heme oxygenase family.</text>
</comment>
<evidence type="ECO:0000256" key="3">
    <source>
        <dbReference type="ARBA" id="ARBA00012360"/>
    </source>
</evidence>
<dbReference type="InterPro" id="IPR016053">
    <property type="entry name" value="Haem_Oase-like"/>
</dbReference>
<dbReference type="PROSITE" id="PS00593">
    <property type="entry name" value="HEME_OXYGENASE"/>
    <property type="match status" value="1"/>
</dbReference>
<dbReference type="InterPro" id="IPR018207">
    <property type="entry name" value="Haem_oxygenase_CS"/>
</dbReference>
<feature type="transmembrane region" description="Helical" evidence="9">
    <location>
        <begin position="12"/>
        <end position="33"/>
    </location>
</feature>
<dbReference type="Proteomes" id="UP000694549">
    <property type="component" value="Unplaced"/>
</dbReference>
<evidence type="ECO:0000313" key="10">
    <source>
        <dbReference type="Ensembl" id="ENSAZOP00000016237.1"/>
    </source>
</evidence>
<keyword evidence="6" id="KW-0256">Endoplasmic reticulum</keyword>
<comment type="subcellular location">
    <subcellularLocation>
        <location evidence="1">Endoplasmic reticulum</location>
    </subcellularLocation>
</comment>
<dbReference type="EC" id="1.14.14.18" evidence="3"/>
<evidence type="ECO:0000256" key="8">
    <source>
        <dbReference type="ARBA" id="ARBA00023004"/>
    </source>
</evidence>
<dbReference type="AlphaFoldDB" id="A0A8B9V165"/>
<evidence type="ECO:0000256" key="4">
    <source>
        <dbReference type="ARBA" id="ARBA00022617"/>
    </source>
</evidence>
<dbReference type="Pfam" id="PF01126">
    <property type="entry name" value="Heme_oxygenase"/>
    <property type="match status" value="1"/>
</dbReference>
<sequence>KHSGCNNAPSNVPLGTLSILLVTASLYFIYSALEEEIERNKDNPVYAPVYFPAELHRKAALEEDLKYFYGRNWREEIPCPEATQKYVERLHYVGRNHPELLVAHAYTRYLGDLSGGQVLKKIAQKALQLPSTGEGLAFFTFDGVSNATKFKQLYRSRMNALEMDLATKKRVLEEAKKAFLLNIQVFEALQELVSKSQENGHLVQPKADLRARSVNKSYEHGKTFLKAVLHLLASADHELGIAQATEAIPFYADLLTEVGVGSDVYRRDWFP</sequence>
<dbReference type="GO" id="GO:0005783">
    <property type="term" value="C:endoplasmic reticulum"/>
    <property type="evidence" value="ECO:0007669"/>
    <property type="project" value="UniProtKB-SubCell"/>
</dbReference>
<dbReference type="PANTHER" id="PTHR10720">
    <property type="entry name" value="HEME OXYGENASE"/>
    <property type="match status" value="1"/>
</dbReference>
<keyword evidence="8" id="KW-0408">Iron</keyword>
<keyword evidence="7" id="KW-0560">Oxidoreductase</keyword>
<proteinExistence type="inferred from homology"/>
<accession>A0A8B9V165</accession>